<dbReference type="InterPro" id="IPR004835">
    <property type="entry name" value="Chitin_synth"/>
</dbReference>
<evidence type="ECO:0000256" key="7">
    <source>
        <dbReference type="ARBA" id="ARBA00023136"/>
    </source>
</evidence>
<organism evidence="10 11">
    <name type="scientific">Mortierella alpina</name>
    <name type="common">Oleaginous fungus</name>
    <name type="synonym">Mortierella renispora</name>
    <dbReference type="NCBI Taxonomy" id="64518"/>
    <lineage>
        <taxon>Eukaryota</taxon>
        <taxon>Fungi</taxon>
        <taxon>Fungi incertae sedis</taxon>
        <taxon>Mucoromycota</taxon>
        <taxon>Mortierellomycotina</taxon>
        <taxon>Mortierellomycetes</taxon>
        <taxon>Mortierellales</taxon>
        <taxon>Mortierellaceae</taxon>
        <taxon>Mortierella</taxon>
    </lineage>
</organism>
<keyword evidence="4 9" id="KW-0328">Glycosyltransferase</keyword>
<dbReference type="GO" id="GO:0006031">
    <property type="term" value="P:chitin biosynthetic process"/>
    <property type="evidence" value="ECO:0007669"/>
    <property type="project" value="UniProtKB-UniRule"/>
</dbReference>
<evidence type="ECO:0000256" key="2">
    <source>
        <dbReference type="ARBA" id="ARBA00012543"/>
    </source>
</evidence>
<evidence type="ECO:0000256" key="9">
    <source>
        <dbReference type="RuleBase" id="RU366040"/>
    </source>
</evidence>
<dbReference type="EMBL" id="JAIFTL010000270">
    <property type="protein sequence ID" value="KAG9320649.1"/>
    <property type="molecule type" value="Genomic_DNA"/>
</dbReference>
<evidence type="ECO:0000313" key="11">
    <source>
        <dbReference type="Proteomes" id="UP000717515"/>
    </source>
</evidence>
<keyword evidence="8 9" id="KW-0961">Cell wall biogenesis/degradation</keyword>
<keyword evidence="6" id="KW-0812">Transmembrane</keyword>
<sequence>MHGVIKNIRHLTTRDCSRTWGPESWKKVVVCIVSDGRAKINPKTLNILATMVTIDPDMSRTGHDKGYVPVQILFCLKEKNAKKQNSHRWIFNAFGQVLPPNVCVLLDVGARPGSTSIYHLWKAFDLS</sequence>
<evidence type="ECO:0000256" key="8">
    <source>
        <dbReference type="ARBA" id="ARBA00023316"/>
    </source>
</evidence>
<evidence type="ECO:0000256" key="4">
    <source>
        <dbReference type="ARBA" id="ARBA00022676"/>
    </source>
</evidence>
<comment type="function">
    <text evidence="9">Polymerizes chitin, a structural polymer of the cell wall and septum, by transferring the sugar moiety of UDP-GlcNAc to the non-reducing end of the growing chitin polymer.</text>
</comment>
<evidence type="ECO:0000256" key="6">
    <source>
        <dbReference type="ARBA" id="ARBA00022692"/>
    </source>
</evidence>
<keyword evidence="5 9" id="KW-0808">Transferase</keyword>
<evidence type="ECO:0000256" key="1">
    <source>
        <dbReference type="ARBA" id="ARBA00004651"/>
    </source>
</evidence>
<reference evidence="10" key="1">
    <citation type="submission" date="2021-07" db="EMBL/GenBank/DDBJ databases">
        <title>Draft genome of Mortierella alpina, strain LL118, isolated from an aspen leaf litter sample.</title>
        <authorList>
            <person name="Yang S."/>
            <person name="Vinatzer B.A."/>
        </authorList>
    </citation>
    <scope>NUCLEOTIDE SEQUENCE</scope>
    <source>
        <strain evidence="10">LL118</strain>
    </source>
</reference>
<dbReference type="Pfam" id="PF01644">
    <property type="entry name" value="Chitin_synth_1"/>
    <property type="match status" value="1"/>
</dbReference>
<keyword evidence="3 9" id="KW-1003">Cell membrane</keyword>
<dbReference type="AlphaFoldDB" id="A0A9P8CW67"/>
<dbReference type="EC" id="2.4.1.16" evidence="2 9"/>
<dbReference type="GO" id="GO:0005886">
    <property type="term" value="C:plasma membrane"/>
    <property type="evidence" value="ECO:0007669"/>
    <property type="project" value="UniProtKB-SubCell"/>
</dbReference>
<dbReference type="PANTHER" id="PTHR22914">
    <property type="entry name" value="CHITIN SYNTHASE"/>
    <property type="match status" value="1"/>
</dbReference>
<dbReference type="GO" id="GO:0071555">
    <property type="term" value="P:cell wall organization"/>
    <property type="evidence" value="ECO:0007669"/>
    <property type="project" value="UniProtKB-KW"/>
</dbReference>
<keyword evidence="7" id="KW-0472">Membrane</keyword>
<dbReference type="PANTHER" id="PTHR22914:SF9">
    <property type="entry name" value="CHITIN SYNTHASE 1"/>
    <property type="match status" value="1"/>
</dbReference>
<comment type="caution">
    <text evidence="10">The sequence shown here is derived from an EMBL/GenBank/DDBJ whole genome shotgun (WGS) entry which is preliminary data.</text>
</comment>
<evidence type="ECO:0000313" key="10">
    <source>
        <dbReference type="EMBL" id="KAG9320649.1"/>
    </source>
</evidence>
<comment type="subcellular location">
    <subcellularLocation>
        <location evidence="1 9">Cell membrane</location>
        <topology evidence="1 9">Multi-pass membrane protein</topology>
    </subcellularLocation>
</comment>
<protein>
    <recommendedName>
        <fullName evidence="2 9">Chitin synthase</fullName>
        <ecNumber evidence="2 9">2.4.1.16</ecNumber>
    </recommendedName>
</protein>
<dbReference type="GO" id="GO:0004100">
    <property type="term" value="F:chitin synthase activity"/>
    <property type="evidence" value="ECO:0007669"/>
    <property type="project" value="UniProtKB-UniRule"/>
</dbReference>
<evidence type="ECO:0000256" key="5">
    <source>
        <dbReference type="ARBA" id="ARBA00022679"/>
    </source>
</evidence>
<dbReference type="Proteomes" id="UP000717515">
    <property type="component" value="Unassembled WGS sequence"/>
</dbReference>
<comment type="similarity">
    <text evidence="9">Belongs to the chitin synthase family.</text>
</comment>
<proteinExistence type="inferred from homology"/>
<comment type="catalytic activity">
    <reaction evidence="9">
        <text>[(1-&gt;4)-N-acetyl-beta-D-glucosaminyl](n) + UDP-N-acetyl-alpha-D-glucosamine = [(1-&gt;4)-N-acetyl-beta-D-glucosaminyl](n+1) + UDP + H(+)</text>
        <dbReference type="Rhea" id="RHEA:16637"/>
        <dbReference type="Rhea" id="RHEA-COMP:9593"/>
        <dbReference type="Rhea" id="RHEA-COMP:9595"/>
        <dbReference type="ChEBI" id="CHEBI:15378"/>
        <dbReference type="ChEBI" id="CHEBI:17029"/>
        <dbReference type="ChEBI" id="CHEBI:57705"/>
        <dbReference type="ChEBI" id="CHEBI:58223"/>
        <dbReference type="EC" id="2.4.1.16"/>
    </reaction>
</comment>
<name>A0A9P8CW67_MORAP</name>
<evidence type="ECO:0000256" key="3">
    <source>
        <dbReference type="ARBA" id="ARBA00022475"/>
    </source>
</evidence>
<dbReference type="GO" id="GO:0030428">
    <property type="term" value="C:cell septum"/>
    <property type="evidence" value="ECO:0007669"/>
    <property type="project" value="TreeGrafter"/>
</dbReference>
<gene>
    <name evidence="10" type="ORF">KVV02_002351</name>
</gene>
<accession>A0A9P8CW67</accession>